<name>A0ACD3R081_LARCR</name>
<organism evidence="1 2">
    <name type="scientific">Larimichthys crocea</name>
    <name type="common">Large yellow croaker</name>
    <name type="synonym">Pseudosciaena crocea</name>
    <dbReference type="NCBI Taxonomy" id="215358"/>
    <lineage>
        <taxon>Eukaryota</taxon>
        <taxon>Metazoa</taxon>
        <taxon>Chordata</taxon>
        <taxon>Craniata</taxon>
        <taxon>Vertebrata</taxon>
        <taxon>Euteleostomi</taxon>
        <taxon>Actinopterygii</taxon>
        <taxon>Neopterygii</taxon>
        <taxon>Teleostei</taxon>
        <taxon>Neoteleostei</taxon>
        <taxon>Acanthomorphata</taxon>
        <taxon>Eupercaria</taxon>
        <taxon>Sciaenidae</taxon>
        <taxon>Larimichthys</taxon>
    </lineage>
</organism>
<accession>A0ACD3R081</accession>
<feature type="non-terminal residue" evidence="1">
    <location>
        <position position="1"/>
    </location>
</feature>
<reference evidence="1" key="1">
    <citation type="submission" date="2018-11" db="EMBL/GenBank/DDBJ databases">
        <title>The sequence and de novo assembly of Larimichthys crocea genome using PacBio and Hi-C technologies.</title>
        <authorList>
            <person name="Xu P."/>
            <person name="Chen B."/>
            <person name="Zhou Z."/>
            <person name="Ke Q."/>
            <person name="Wu Y."/>
            <person name="Bai H."/>
            <person name="Pu F."/>
        </authorList>
    </citation>
    <scope>NUCLEOTIDE SEQUENCE</scope>
    <source>
        <tissue evidence="1">Muscle</tissue>
    </source>
</reference>
<evidence type="ECO:0000313" key="1">
    <source>
        <dbReference type="EMBL" id="TMS12809.1"/>
    </source>
</evidence>
<dbReference type="Proteomes" id="UP000793456">
    <property type="component" value="Chromosome XI"/>
</dbReference>
<keyword evidence="2" id="KW-1185">Reference proteome</keyword>
<sequence>VSVVVSLITMIAPSAFELVAQLEMYHPRTSLRFQLARVLVLYLGNLYSLIIALLDKVNSMSSAVPVNPGNWSDSSAFLATISQPEVDSLSTLVSDISVSEHRNSTIATIATVLDVTNSGRSSAGTSNQTALFEKNTRSQQDQCWETYVGQEMLKLSIIDMIFTVASILLIDFIRGLVVRYLSDCCCWDLESKFVSLFLSCKIRCVFLLLHSYRLSPNK</sequence>
<protein>
    <submittedName>
        <fullName evidence="1">Uncharacterized protein</fullName>
    </submittedName>
</protein>
<gene>
    <name evidence="1" type="ORF">E3U43_017884</name>
</gene>
<evidence type="ECO:0000313" key="2">
    <source>
        <dbReference type="Proteomes" id="UP000793456"/>
    </source>
</evidence>
<proteinExistence type="predicted"/>
<comment type="caution">
    <text evidence="1">The sequence shown here is derived from an EMBL/GenBank/DDBJ whole genome shotgun (WGS) entry which is preliminary data.</text>
</comment>
<dbReference type="EMBL" id="CM011684">
    <property type="protein sequence ID" value="TMS12809.1"/>
    <property type="molecule type" value="Genomic_DNA"/>
</dbReference>